<feature type="compositionally biased region" description="Polar residues" evidence="1">
    <location>
        <begin position="158"/>
        <end position="168"/>
    </location>
</feature>
<dbReference type="Gene3D" id="3.40.50.300">
    <property type="entry name" value="P-loop containing nucleotide triphosphate hydrolases"/>
    <property type="match status" value="1"/>
</dbReference>
<proteinExistence type="predicted"/>
<gene>
    <name evidence="2" type="ORF">MEDL_58664</name>
</gene>
<feature type="compositionally biased region" description="Polar residues" evidence="1">
    <location>
        <begin position="129"/>
        <end position="141"/>
    </location>
</feature>
<feature type="compositionally biased region" description="Basic and acidic residues" evidence="1">
    <location>
        <begin position="90"/>
        <end position="101"/>
    </location>
</feature>
<evidence type="ECO:0000313" key="2">
    <source>
        <dbReference type="EMBL" id="CAG2246719.1"/>
    </source>
</evidence>
<reference evidence="2" key="1">
    <citation type="submission" date="2021-03" db="EMBL/GenBank/DDBJ databases">
        <authorList>
            <person name="Bekaert M."/>
        </authorList>
    </citation>
    <scope>NUCLEOTIDE SEQUENCE</scope>
</reference>
<feature type="region of interest" description="Disordered" evidence="1">
    <location>
        <begin position="90"/>
        <end position="112"/>
    </location>
</feature>
<dbReference type="InterPro" id="IPR027417">
    <property type="entry name" value="P-loop_NTPase"/>
</dbReference>
<dbReference type="Proteomes" id="UP000683360">
    <property type="component" value="Unassembled WGS sequence"/>
</dbReference>
<dbReference type="OrthoDB" id="6149245at2759"/>
<comment type="caution">
    <text evidence="2">The sequence shown here is derived from an EMBL/GenBank/DDBJ whole genome shotgun (WGS) entry which is preliminary data.</text>
</comment>
<keyword evidence="3" id="KW-1185">Reference proteome</keyword>
<name>A0A8S3UVF8_MYTED</name>
<dbReference type="EMBL" id="CAJPWZ010002881">
    <property type="protein sequence ID" value="CAG2246719.1"/>
    <property type="molecule type" value="Genomic_DNA"/>
</dbReference>
<evidence type="ECO:0000313" key="3">
    <source>
        <dbReference type="Proteomes" id="UP000683360"/>
    </source>
</evidence>
<protein>
    <recommendedName>
        <fullName evidence="4">C-terminal of Roc (COR) domain-containing protein</fullName>
    </recommendedName>
</protein>
<evidence type="ECO:0008006" key="4">
    <source>
        <dbReference type="Google" id="ProtNLM"/>
    </source>
</evidence>
<evidence type="ECO:0000256" key="1">
    <source>
        <dbReference type="SAM" id="MobiDB-lite"/>
    </source>
</evidence>
<organism evidence="2 3">
    <name type="scientific">Mytilus edulis</name>
    <name type="common">Blue mussel</name>
    <dbReference type="NCBI Taxonomy" id="6550"/>
    <lineage>
        <taxon>Eukaryota</taxon>
        <taxon>Metazoa</taxon>
        <taxon>Spiralia</taxon>
        <taxon>Lophotrochozoa</taxon>
        <taxon>Mollusca</taxon>
        <taxon>Bivalvia</taxon>
        <taxon>Autobranchia</taxon>
        <taxon>Pteriomorphia</taxon>
        <taxon>Mytilida</taxon>
        <taxon>Mytiloidea</taxon>
        <taxon>Mytilidae</taxon>
        <taxon>Mytilinae</taxon>
        <taxon>Mytilus</taxon>
    </lineage>
</organism>
<feature type="region of interest" description="Disordered" evidence="1">
    <location>
        <begin position="129"/>
        <end position="171"/>
    </location>
</feature>
<accession>A0A8S3UVF8</accession>
<dbReference type="AlphaFoldDB" id="A0A8S3UVF8"/>
<sequence>MKEEGYYHYEARIMLAGEQGTGKTTIARYLIGKGSTRIRVSTDGIELYNGLSFIDRETEEWMHGKQDFTLSDIAISRSLRQSEDTSIFLKDKDKTSEKDSWSEDEEENSADESFMYFMNVDDPLHEQNKQMQNENSWNVNDVDNPFTDGRKAEPKYTPNDSFPSLSEQSTKEGLRNEIKELTSLEVHRKTSTDILQENITPSVNPLVHTKDKLKLFQSVLDGSRNLDDPCPFEQYLPGKSGHKTARDYLKFWINTIVTYCKGNAPGFPKILIVLTHKDKVKAVEVEQRRQQIFNDIENMFSGSPLLFHLVIKDRIFVNARNKRDPEMTTIKKAITEQVMEQPTWGQKLPKCFIPLELEFDSLLNRIEPKRYDKLHKRISAEFYYIPSMVRSKDTTGYLDSPTFGHRNIAIAFSPSSSMIPPALSFRFCQLLPESAIFTIDQSLDMCVNCDDEMIVVRLVHSRNRTLIMRDLASSIRECLAVALGKISQLYVKTSSIVASTVTDEEFLKQIPEDIHLLRLSMQFSVNETKELANHLGMQYNTWERLYLTFVEEPERLNFETLRKCLDGSHITFNDIRKAVESGSIQNPHIICKVNHEPEKWDMETTEEHFDRLAPLVGNNSLAFLVELGMEFQTWEQIRFKQSDRDLVKLNRDILQEWKTICNINTIRPSLRHIGQAFNNIGKNIKIVEHLLADFF</sequence>